<evidence type="ECO:0000313" key="10">
    <source>
        <dbReference type="Proteomes" id="UP000321947"/>
    </source>
</evidence>
<comment type="similarity">
    <text evidence="3">Belongs to the HARBI1 family.</text>
</comment>
<sequence length="300" mass="34858">MDPRWKCFVNYLGTFDGMYINVNVPAIDRPTSRTRKGKIATNVLDMCDIKGDFVYVLASWEGSAADSSILRDALARPNGLQVPKVYPNAEEFLAPHKGQRYHLQEWHGAENALITIKEYFNMKHSFARNVIKYVFDLLNGHWTILREKSYYLLQVQCRTIITCCLLHNLINREMTNDEDIDDVDEGDSARDRAMGHFAETFTYVESNEFVEYDGWKQYGASIHVGEIEMIHMALKCTNDQMRSNAEWPVHTLANDTAVRQEFLWLLREMPNLSCLDRAMCQRLLMRSMDDMRGFIEMTNK</sequence>
<evidence type="ECO:0000256" key="7">
    <source>
        <dbReference type="ARBA" id="ARBA00023242"/>
    </source>
</evidence>
<evidence type="ECO:0000256" key="1">
    <source>
        <dbReference type="ARBA" id="ARBA00001968"/>
    </source>
</evidence>
<keyword evidence="5" id="KW-0479">Metal-binding</keyword>
<protein>
    <submittedName>
        <fullName evidence="9">Retrotransposon protein</fullName>
    </submittedName>
</protein>
<dbReference type="InterPro" id="IPR045249">
    <property type="entry name" value="HARBI1-like"/>
</dbReference>
<dbReference type="PANTHER" id="PTHR22930:SF293">
    <property type="entry name" value="PROTEIN ALP1-LIKE"/>
    <property type="match status" value="1"/>
</dbReference>
<keyword evidence="4" id="KW-0540">Nuclease</keyword>
<dbReference type="AlphaFoldDB" id="A0A5D3C398"/>
<gene>
    <name evidence="9" type="ORF">E5676_scaffold98G003180</name>
</gene>
<evidence type="ECO:0000256" key="2">
    <source>
        <dbReference type="ARBA" id="ARBA00004123"/>
    </source>
</evidence>
<evidence type="ECO:0000256" key="3">
    <source>
        <dbReference type="ARBA" id="ARBA00006958"/>
    </source>
</evidence>
<dbReference type="GO" id="GO:0016787">
    <property type="term" value="F:hydrolase activity"/>
    <property type="evidence" value="ECO:0007669"/>
    <property type="project" value="UniProtKB-KW"/>
</dbReference>
<accession>A0A5D3C398</accession>
<comment type="subcellular location">
    <subcellularLocation>
        <location evidence="2">Nucleus</location>
    </subcellularLocation>
</comment>
<dbReference type="EMBL" id="SSTD01013776">
    <property type="protein sequence ID" value="TYK05810.1"/>
    <property type="molecule type" value="Genomic_DNA"/>
</dbReference>
<dbReference type="PANTHER" id="PTHR22930">
    <property type="match status" value="1"/>
</dbReference>
<evidence type="ECO:0000256" key="4">
    <source>
        <dbReference type="ARBA" id="ARBA00022722"/>
    </source>
</evidence>
<evidence type="ECO:0000313" key="9">
    <source>
        <dbReference type="EMBL" id="TYK05810.1"/>
    </source>
</evidence>
<feature type="domain" description="DDE Tnp4" evidence="8">
    <location>
        <begin position="16"/>
        <end position="168"/>
    </location>
</feature>
<evidence type="ECO:0000256" key="6">
    <source>
        <dbReference type="ARBA" id="ARBA00022801"/>
    </source>
</evidence>
<proteinExistence type="inferred from homology"/>
<name>A0A5D3C398_CUCMM</name>
<evidence type="ECO:0000256" key="5">
    <source>
        <dbReference type="ARBA" id="ARBA00022723"/>
    </source>
</evidence>
<comment type="caution">
    <text evidence="9">The sequence shown here is derived from an EMBL/GenBank/DDBJ whole genome shotgun (WGS) entry which is preliminary data.</text>
</comment>
<dbReference type="InterPro" id="IPR027806">
    <property type="entry name" value="HARBI1_dom"/>
</dbReference>
<dbReference type="Proteomes" id="UP000321947">
    <property type="component" value="Unassembled WGS sequence"/>
</dbReference>
<dbReference type="GO" id="GO:0004518">
    <property type="term" value="F:nuclease activity"/>
    <property type="evidence" value="ECO:0007669"/>
    <property type="project" value="UniProtKB-KW"/>
</dbReference>
<organism evidence="9 10">
    <name type="scientific">Cucumis melo var. makuwa</name>
    <name type="common">Oriental melon</name>
    <dbReference type="NCBI Taxonomy" id="1194695"/>
    <lineage>
        <taxon>Eukaryota</taxon>
        <taxon>Viridiplantae</taxon>
        <taxon>Streptophyta</taxon>
        <taxon>Embryophyta</taxon>
        <taxon>Tracheophyta</taxon>
        <taxon>Spermatophyta</taxon>
        <taxon>Magnoliopsida</taxon>
        <taxon>eudicotyledons</taxon>
        <taxon>Gunneridae</taxon>
        <taxon>Pentapetalae</taxon>
        <taxon>rosids</taxon>
        <taxon>fabids</taxon>
        <taxon>Cucurbitales</taxon>
        <taxon>Cucurbitaceae</taxon>
        <taxon>Benincaseae</taxon>
        <taxon>Cucumis</taxon>
    </lineage>
</organism>
<keyword evidence="6" id="KW-0378">Hydrolase</keyword>
<evidence type="ECO:0000259" key="8">
    <source>
        <dbReference type="Pfam" id="PF13359"/>
    </source>
</evidence>
<dbReference type="GO" id="GO:0046872">
    <property type="term" value="F:metal ion binding"/>
    <property type="evidence" value="ECO:0007669"/>
    <property type="project" value="UniProtKB-KW"/>
</dbReference>
<dbReference type="GO" id="GO:0005634">
    <property type="term" value="C:nucleus"/>
    <property type="evidence" value="ECO:0007669"/>
    <property type="project" value="UniProtKB-SubCell"/>
</dbReference>
<dbReference type="Pfam" id="PF13359">
    <property type="entry name" value="DDE_Tnp_4"/>
    <property type="match status" value="1"/>
</dbReference>
<comment type="cofactor">
    <cofactor evidence="1">
        <name>a divalent metal cation</name>
        <dbReference type="ChEBI" id="CHEBI:60240"/>
    </cofactor>
</comment>
<reference evidence="9 10" key="1">
    <citation type="submission" date="2019-08" db="EMBL/GenBank/DDBJ databases">
        <title>Draft genome sequences of two oriental melons (Cucumis melo L. var makuwa).</title>
        <authorList>
            <person name="Kwon S.-Y."/>
        </authorList>
    </citation>
    <scope>NUCLEOTIDE SEQUENCE [LARGE SCALE GENOMIC DNA]</scope>
    <source>
        <strain evidence="10">cv. Chang Bougi</strain>
        <tissue evidence="9">Leaf</tissue>
    </source>
</reference>
<keyword evidence="7" id="KW-0539">Nucleus</keyword>